<feature type="zinc finger region" description="C3H1-type" evidence="6">
    <location>
        <begin position="189"/>
        <end position="216"/>
    </location>
</feature>
<dbReference type="EMBL" id="CAUJNA010002112">
    <property type="protein sequence ID" value="CAJ1390607.1"/>
    <property type="molecule type" value="Genomic_DNA"/>
</dbReference>
<evidence type="ECO:0000313" key="8">
    <source>
        <dbReference type="EMBL" id="CAJ1390607.1"/>
    </source>
</evidence>
<dbReference type="AlphaFoldDB" id="A0AA36N5V2"/>
<feature type="domain" description="C3H1-type" evidence="7">
    <location>
        <begin position="110"/>
        <end position="138"/>
    </location>
</feature>
<reference evidence="8" key="1">
    <citation type="submission" date="2023-08" db="EMBL/GenBank/DDBJ databases">
        <authorList>
            <person name="Chen Y."/>
            <person name="Shah S."/>
            <person name="Dougan E. K."/>
            <person name="Thang M."/>
            <person name="Chan C."/>
        </authorList>
    </citation>
    <scope>NUCLEOTIDE SEQUENCE</scope>
</reference>
<dbReference type="Pfam" id="PF14608">
    <property type="entry name" value="zf-CCCH_2"/>
    <property type="match status" value="2"/>
</dbReference>
<feature type="domain" description="C3H1-type" evidence="7">
    <location>
        <begin position="14"/>
        <end position="41"/>
    </location>
</feature>
<evidence type="ECO:0000256" key="4">
    <source>
        <dbReference type="ARBA" id="ARBA00022833"/>
    </source>
</evidence>
<dbReference type="Gene3D" id="4.10.1000.10">
    <property type="entry name" value="Zinc finger, CCCH-type"/>
    <property type="match status" value="4"/>
</dbReference>
<dbReference type="PANTHER" id="PTHR12547">
    <property type="entry name" value="CCCH ZINC FINGER/TIS11-RELATED"/>
    <property type="match status" value="1"/>
</dbReference>
<accession>A0AA36N5V2</accession>
<dbReference type="GO" id="GO:0003729">
    <property type="term" value="F:mRNA binding"/>
    <property type="evidence" value="ECO:0007669"/>
    <property type="project" value="InterPro"/>
</dbReference>
<dbReference type="SMART" id="SM00356">
    <property type="entry name" value="ZnF_C3H1"/>
    <property type="match status" value="4"/>
</dbReference>
<evidence type="ECO:0000256" key="1">
    <source>
        <dbReference type="ARBA" id="ARBA00022723"/>
    </source>
</evidence>
<feature type="zinc finger region" description="C3H1-type" evidence="6">
    <location>
        <begin position="54"/>
        <end position="81"/>
    </location>
</feature>
<organism evidence="8 9">
    <name type="scientific">Effrenium voratum</name>
    <dbReference type="NCBI Taxonomy" id="2562239"/>
    <lineage>
        <taxon>Eukaryota</taxon>
        <taxon>Sar</taxon>
        <taxon>Alveolata</taxon>
        <taxon>Dinophyceae</taxon>
        <taxon>Suessiales</taxon>
        <taxon>Symbiodiniaceae</taxon>
        <taxon>Effrenium</taxon>
    </lineage>
</organism>
<keyword evidence="3 6" id="KW-0863">Zinc-finger</keyword>
<keyword evidence="9" id="KW-1185">Reference proteome</keyword>
<feature type="domain" description="C3H1-type" evidence="7">
    <location>
        <begin position="189"/>
        <end position="216"/>
    </location>
</feature>
<dbReference type="FunFam" id="4.10.1000.10:FF:000016">
    <property type="entry name" value="Zinc finger CCCH domain-containing protein"/>
    <property type="match status" value="1"/>
</dbReference>
<evidence type="ECO:0000256" key="6">
    <source>
        <dbReference type="PROSITE-ProRule" id="PRU00723"/>
    </source>
</evidence>
<name>A0AA36N5V2_9DINO</name>
<keyword evidence="4 6" id="KW-0862">Zinc</keyword>
<dbReference type="InterPro" id="IPR045877">
    <property type="entry name" value="ZFP36-like"/>
</dbReference>
<protein>
    <recommendedName>
        <fullName evidence="7">C3H1-type domain-containing protein</fullName>
    </recommendedName>
</protein>
<dbReference type="InterPro" id="IPR036855">
    <property type="entry name" value="Znf_CCCH_sf"/>
</dbReference>
<feature type="zinc finger region" description="C3H1-type" evidence="6">
    <location>
        <begin position="110"/>
        <end position="138"/>
    </location>
</feature>
<dbReference type="SUPFAM" id="SSF90229">
    <property type="entry name" value="CCCH zinc finger"/>
    <property type="match status" value="4"/>
</dbReference>
<dbReference type="GO" id="GO:0003677">
    <property type="term" value="F:DNA binding"/>
    <property type="evidence" value="ECO:0007669"/>
    <property type="project" value="UniProtKB-KW"/>
</dbReference>
<sequence length="224" mass="23773">MRAAPYERVPVNQLAKTKLCAHFLNGRCLKGQDCNYAHGAQELSGEGLGLGGQLWKTKMCTHFLQGHCKKGLDCNFAHSQNELAPHADFSFGGNVGGMVKGASQLPKEALAKTKLCTHFLSSGACSKGTYCNFAHSALELRGSAPVPPTPTPVKSQKLPAAFAPMRKGGKGVPRVVPSMGTEYQPVAVLAKTKLCAHFESGNCKKGEGCNYAHGAAELKVECDE</sequence>
<evidence type="ECO:0000313" key="9">
    <source>
        <dbReference type="Proteomes" id="UP001178507"/>
    </source>
</evidence>
<evidence type="ECO:0000256" key="3">
    <source>
        <dbReference type="ARBA" id="ARBA00022771"/>
    </source>
</evidence>
<comment type="caution">
    <text evidence="8">The sequence shown here is derived from an EMBL/GenBank/DDBJ whole genome shotgun (WGS) entry which is preliminary data.</text>
</comment>
<dbReference type="PANTHER" id="PTHR12547:SF18">
    <property type="entry name" value="PROTEIN TIS11"/>
    <property type="match status" value="1"/>
</dbReference>
<dbReference type="Proteomes" id="UP001178507">
    <property type="component" value="Unassembled WGS sequence"/>
</dbReference>
<gene>
    <name evidence="8" type="ORF">EVOR1521_LOCUS15973</name>
</gene>
<keyword evidence="2" id="KW-0677">Repeat</keyword>
<dbReference type="PROSITE" id="PS50103">
    <property type="entry name" value="ZF_C3H1"/>
    <property type="match status" value="4"/>
</dbReference>
<dbReference type="Pfam" id="PF00642">
    <property type="entry name" value="zf-CCCH"/>
    <property type="match status" value="2"/>
</dbReference>
<feature type="domain" description="C3H1-type" evidence="7">
    <location>
        <begin position="54"/>
        <end position="81"/>
    </location>
</feature>
<evidence type="ECO:0000259" key="7">
    <source>
        <dbReference type="PROSITE" id="PS50103"/>
    </source>
</evidence>
<dbReference type="GO" id="GO:0008270">
    <property type="term" value="F:zinc ion binding"/>
    <property type="evidence" value="ECO:0007669"/>
    <property type="project" value="UniProtKB-KW"/>
</dbReference>
<feature type="zinc finger region" description="C3H1-type" evidence="6">
    <location>
        <begin position="14"/>
        <end position="41"/>
    </location>
</feature>
<dbReference type="InterPro" id="IPR000571">
    <property type="entry name" value="Znf_CCCH"/>
</dbReference>
<evidence type="ECO:0000256" key="2">
    <source>
        <dbReference type="ARBA" id="ARBA00022737"/>
    </source>
</evidence>
<keyword evidence="5" id="KW-0238">DNA-binding</keyword>
<evidence type="ECO:0000256" key="5">
    <source>
        <dbReference type="ARBA" id="ARBA00023125"/>
    </source>
</evidence>
<keyword evidence="1 6" id="KW-0479">Metal-binding</keyword>
<proteinExistence type="predicted"/>
<dbReference type="GO" id="GO:0006355">
    <property type="term" value="P:regulation of DNA-templated transcription"/>
    <property type="evidence" value="ECO:0007669"/>
    <property type="project" value="UniProtKB-ARBA"/>
</dbReference>